<accession>A0ABR2M2R1</accession>
<evidence type="ECO:0000313" key="3">
    <source>
        <dbReference type="Proteomes" id="UP001412067"/>
    </source>
</evidence>
<keyword evidence="3" id="KW-1185">Reference proteome</keyword>
<reference evidence="2 3" key="1">
    <citation type="journal article" date="2022" name="Nat. Plants">
        <title>Genomes of leafy and leafless Platanthera orchids illuminate the evolution of mycoheterotrophy.</title>
        <authorList>
            <person name="Li M.H."/>
            <person name="Liu K.W."/>
            <person name="Li Z."/>
            <person name="Lu H.C."/>
            <person name="Ye Q.L."/>
            <person name="Zhang D."/>
            <person name="Wang J.Y."/>
            <person name="Li Y.F."/>
            <person name="Zhong Z.M."/>
            <person name="Liu X."/>
            <person name="Yu X."/>
            <person name="Liu D.K."/>
            <person name="Tu X.D."/>
            <person name="Liu B."/>
            <person name="Hao Y."/>
            <person name="Liao X.Y."/>
            <person name="Jiang Y.T."/>
            <person name="Sun W.H."/>
            <person name="Chen J."/>
            <person name="Chen Y.Q."/>
            <person name="Ai Y."/>
            <person name="Zhai J.W."/>
            <person name="Wu S.S."/>
            <person name="Zhou Z."/>
            <person name="Hsiao Y.Y."/>
            <person name="Wu W.L."/>
            <person name="Chen Y.Y."/>
            <person name="Lin Y.F."/>
            <person name="Hsu J.L."/>
            <person name="Li C.Y."/>
            <person name="Wang Z.W."/>
            <person name="Zhao X."/>
            <person name="Zhong W.Y."/>
            <person name="Ma X.K."/>
            <person name="Ma L."/>
            <person name="Huang J."/>
            <person name="Chen G.Z."/>
            <person name="Huang M.Z."/>
            <person name="Huang L."/>
            <person name="Peng D.H."/>
            <person name="Luo Y.B."/>
            <person name="Zou S.Q."/>
            <person name="Chen S.P."/>
            <person name="Lan S."/>
            <person name="Tsai W.C."/>
            <person name="Van de Peer Y."/>
            <person name="Liu Z.J."/>
        </authorList>
    </citation>
    <scope>NUCLEOTIDE SEQUENCE [LARGE SCALE GENOMIC DNA]</scope>
    <source>
        <strain evidence="2">Lor288</strain>
    </source>
</reference>
<evidence type="ECO:0000313" key="2">
    <source>
        <dbReference type="EMBL" id="KAK8956291.1"/>
    </source>
</evidence>
<feature type="region of interest" description="Disordered" evidence="1">
    <location>
        <begin position="80"/>
        <end position="114"/>
    </location>
</feature>
<proteinExistence type="predicted"/>
<feature type="region of interest" description="Disordered" evidence="1">
    <location>
        <begin position="1"/>
        <end position="57"/>
    </location>
</feature>
<dbReference type="Proteomes" id="UP001412067">
    <property type="component" value="Unassembled WGS sequence"/>
</dbReference>
<organism evidence="2 3">
    <name type="scientific">Platanthera guangdongensis</name>
    <dbReference type="NCBI Taxonomy" id="2320717"/>
    <lineage>
        <taxon>Eukaryota</taxon>
        <taxon>Viridiplantae</taxon>
        <taxon>Streptophyta</taxon>
        <taxon>Embryophyta</taxon>
        <taxon>Tracheophyta</taxon>
        <taxon>Spermatophyta</taxon>
        <taxon>Magnoliopsida</taxon>
        <taxon>Liliopsida</taxon>
        <taxon>Asparagales</taxon>
        <taxon>Orchidaceae</taxon>
        <taxon>Orchidoideae</taxon>
        <taxon>Orchideae</taxon>
        <taxon>Orchidinae</taxon>
        <taxon>Platanthera</taxon>
    </lineage>
</organism>
<sequence>MRPLSDVCGRESHENGRRQHAGVCGRPEQVNNPAASRHCKAQHQTEPTKKNSAFGPCGTNLFSTPYNGSISLPPSSVSEFREKYPIDGEEDQSSPAGNPLPSLVPSICMKNSSRSRRKRKDILLHCRAFLNPAEKIMIEAEHD</sequence>
<dbReference type="EMBL" id="JBBWWR010000013">
    <property type="protein sequence ID" value="KAK8956291.1"/>
    <property type="molecule type" value="Genomic_DNA"/>
</dbReference>
<protein>
    <submittedName>
        <fullName evidence="2">Uncharacterized protein</fullName>
    </submittedName>
</protein>
<gene>
    <name evidence="2" type="ORF">KSP40_PGU009657</name>
</gene>
<evidence type="ECO:0000256" key="1">
    <source>
        <dbReference type="SAM" id="MobiDB-lite"/>
    </source>
</evidence>
<comment type="caution">
    <text evidence="2">The sequence shown here is derived from an EMBL/GenBank/DDBJ whole genome shotgun (WGS) entry which is preliminary data.</text>
</comment>
<name>A0ABR2M2R1_9ASPA</name>
<feature type="compositionally biased region" description="Basic and acidic residues" evidence="1">
    <location>
        <begin position="8"/>
        <end position="17"/>
    </location>
</feature>